<dbReference type="AlphaFoldDB" id="A0A450TEV5"/>
<accession>A0A450TEV5</accession>
<name>A0A450TEV5_9GAMM</name>
<reference evidence="1" key="1">
    <citation type="submission" date="2019-02" db="EMBL/GenBank/DDBJ databases">
        <authorList>
            <person name="Gruber-Vodicka R. H."/>
            <person name="Seah K. B. B."/>
        </authorList>
    </citation>
    <scope>NUCLEOTIDE SEQUENCE</scope>
    <source>
        <strain evidence="1">BECK_BZ106</strain>
    </source>
</reference>
<dbReference type="EMBL" id="CAADFD010000106">
    <property type="protein sequence ID" value="VFJ65642.1"/>
    <property type="molecule type" value="Genomic_DNA"/>
</dbReference>
<organism evidence="1">
    <name type="scientific">Candidatus Kentrum sp. FW</name>
    <dbReference type="NCBI Taxonomy" id="2126338"/>
    <lineage>
        <taxon>Bacteria</taxon>
        <taxon>Pseudomonadati</taxon>
        <taxon>Pseudomonadota</taxon>
        <taxon>Gammaproteobacteria</taxon>
        <taxon>Candidatus Kentrum</taxon>
    </lineage>
</organism>
<gene>
    <name evidence="1" type="ORF">BECKFW1821B_GA0114236_11062</name>
</gene>
<evidence type="ECO:0000313" key="1">
    <source>
        <dbReference type="EMBL" id="VFJ65642.1"/>
    </source>
</evidence>
<protein>
    <submittedName>
        <fullName evidence="1">Uncharacterized protein</fullName>
    </submittedName>
</protein>
<sequence>MFFHSKLIDYDQAESLEADPNPFALVTSAHLRTRRTKGDPEARYLAKRALVRPLYRRGWERQRILDLFGVIDWMMRIPDASMIDTVFEEH</sequence>
<proteinExistence type="predicted"/>